<keyword evidence="1" id="KW-0472">Membrane</keyword>
<gene>
    <name evidence="2" type="ORF">D7Z26_06730</name>
</gene>
<proteinExistence type="predicted"/>
<organism evidence="2 3">
    <name type="scientific">Cohnella endophytica</name>
    <dbReference type="NCBI Taxonomy" id="2419778"/>
    <lineage>
        <taxon>Bacteria</taxon>
        <taxon>Bacillati</taxon>
        <taxon>Bacillota</taxon>
        <taxon>Bacilli</taxon>
        <taxon>Bacillales</taxon>
        <taxon>Paenibacillaceae</taxon>
        <taxon>Cohnella</taxon>
    </lineage>
</organism>
<evidence type="ECO:0000256" key="1">
    <source>
        <dbReference type="SAM" id="Phobius"/>
    </source>
</evidence>
<keyword evidence="1" id="KW-0812">Transmembrane</keyword>
<keyword evidence="1" id="KW-1133">Transmembrane helix</keyword>
<keyword evidence="3" id="KW-1185">Reference proteome</keyword>
<evidence type="ECO:0000313" key="3">
    <source>
        <dbReference type="Proteomes" id="UP000282076"/>
    </source>
</evidence>
<dbReference type="OrthoDB" id="9883452at2"/>
<dbReference type="RefSeq" id="WP_120975309.1">
    <property type="nucleotide sequence ID" value="NZ_RBZM01000004.1"/>
</dbReference>
<dbReference type="Proteomes" id="UP000282076">
    <property type="component" value="Unassembled WGS sequence"/>
</dbReference>
<dbReference type="AlphaFoldDB" id="A0A494Y4S7"/>
<name>A0A494Y4S7_9BACL</name>
<protein>
    <submittedName>
        <fullName evidence="2">Uncharacterized protein</fullName>
    </submittedName>
</protein>
<accession>A0A494Y4S7</accession>
<sequence>MKKFFINYGLITLGAALGCFISFLIIAIFIQEQLFEKPLDTIWLGLFGLSGSLIGSIIGGIAAYFVAQVQIQSQINNEKKKIEDSQLTLAVIVIEELKVNRKFVEIMLEAVPQELKDRESIAASMVDDINTETKEALTLLLEEIQMNYLLQIRINLTDLKYIPIHRAIQRLVSIQKVGFNLVSLRQQRFISSGLKHIREEANEYLASLKSLDDLVYPKEND</sequence>
<reference evidence="2 3" key="1">
    <citation type="submission" date="2018-10" db="EMBL/GenBank/DDBJ databases">
        <title>Cohnella sp. M2MS4P-1, whole genome shotgun sequence.</title>
        <authorList>
            <person name="Tuo L."/>
        </authorList>
    </citation>
    <scope>NUCLEOTIDE SEQUENCE [LARGE SCALE GENOMIC DNA]</scope>
    <source>
        <strain evidence="2 3">M2MS4P-1</strain>
    </source>
</reference>
<dbReference type="EMBL" id="RBZM01000004">
    <property type="protein sequence ID" value="RKP54930.1"/>
    <property type="molecule type" value="Genomic_DNA"/>
</dbReference>
<evidence type="ECO:0000313" key="2">
    <source>
        <dbReference type="EMBL" id="RKP54930.1"/>
    </source>
</evidence>
<dbReference type="PROSITE" id="PS51257">
    <property type="entry name" value="PROKAR_LIPOPROTEIN"/>
    <property type="match status" value="1"/>
</dbReference>
<comment type="caution">
    <text evidence="2">The sequence shown here is derived from an EMBL/GenBank/DDBJ whole genome shotgun (WGS) entry which is preliminary data.</text>
</comment>
<feature type="transmembrane region" description="Helical" evidence="1">
    <location>
        <begin position="42"/>
        <end position="67"/>
    </location>
</feature>
<feature type="transmembrane region" description="Helical" evidence="1">
    <location>
        <begin position="6"/>
        <end position="30"/>
    </location>
</feature>